<feature type="transmembrane region" description="Helical" evidence="1">
    <location>
        <begin position="78"/>
        <end position="96"/>
    </location>
</feature>
<dbReference type="GO" id="GO:0016020">
    <property type="term" value="C:membrane"/>
    <property type="evidence" value="ECO:0007669"/>
    <property type="project" value="InterPro"/>
</dbReference>
<keyword evidence="1" id="KW-0472">Membrane</keyword>
<feature type="domain" description="Signal transduction histidine kinase internal region" evidence="2">
    <location>
        <begin position="135"/>
        <end position="213"/>
    </location>
</feature>
<dbReference type="InterPro" id="IPR050640">
    <property type="entry name" value="Bact_2-comp_sensor_kinase"/>
</dbReference>
<evidence type="ECO:0000256" key="1">
    <source>
        <dbReference type="SAM" id="Phobius"/>
    </source>
</evidence>
<dbReference type="EMBL" id="MKCS01000001">
    <property type="protein sequence ID" value="OHX13399.1"/>
    <property type="molecule type" value="Genomic_DNA"/>
</dbReference>
<evidence type="ECO:0000313" key="3">
    <source>
        <dbReference type="EMBL" id="OHX13399.1"/>
    </source>
</evidence>
<dbReference type="GO" id="GO:0000155">
    <property type="term" value="F:phosphorelay sensor kinase activity"/>
    <property type="evidence" value="ECO:0007669"/>
    <property type="project" value="InterPro"/>
</dbReference>
<dbReference type="RefSeq" id="WP_071115639.1">
    <property type="nucleotide sequence ID" value="NZ_MKCS01000001.1"/>
</dbReference>
<dbReference type="Pfam" id="PF06580">
    <property type="entry name" value="His_kinase"/>
    <property type="match status" value="1"/>
</dbReference>
<evidence type="ECO:0000259" key="2">
    <source>
        <dbReference type="Pfam" id="PF06580"/>
    </source>
</evidence>
<dbReference type="AlphaFoldDB" id="A0A1S1X1U2"/>
<proteinExistence type="predicted"/>
<protein>
    <recommendedName>
        <fullName evidence="2">Signal transduction histidine kinase internal region domain-containing protein</fullName>
    </recommendedName>
</protein>
<name>A0A1S1X1U2_9NEIS</name>
<dbReference type="OrthoDB" id="2514702at2"/>
<dbReference type="Proteomes" id="UP000180088">
    <property type="component" value="Unassembled WGS sequence"/>
</dbReference>
<organism evidence="3 4">
    <name type="scientific">Chromobacterium sphagni</name>
    <dbReference type="NCBI Taxonomy" id="1903179"/>
    <lineage>
        <taxon>Bacteria</taxon>
        <taxon>Pseudomonadati</taxon>
        <taxon>Pseudomonadota</taxon>
        <taxon>Betaproteobacteria</taxon>
        <taxon>Neisseriales</taxon>
        <taxon>Chromobacteriaceae</taxon>
        <taxon>Chromobacterium</taxon>
    </lineage>
</organism>
<dbReference type="InterPro" id="IPR036890">
    <property type="entry name" value="HATPase_C_sf"/>
</dbReference>
<feature type="transmembrane region" description="Helical" evidence="1">
    <location>
        <begin position="43"/>
        <end position="66"/>
    </location>
</feature>
<dbReference type="PANTHER" id="PTHR34220:SF7">
    <property type="entry name" value="SENSOR HISTIDINE KINASE YPDA"/>
    <property type="match status" value="1"/>
</dbReference>
<dbReference type="InterPro" id="IPR010559">
    <property type="entry name" value="Sig_transdc_His_kin_internal"/>
</dbReference>
<accession>A0A1S1X1U2</accession>
<keyword evidence="1" id="KW-0812">Transmembrane</keyword>
<dbReference type="Gene3D" id="3.30.565.10">
    <property type="entry name" value="Histidine kinase-like ATPase, C-terminal domain"/>
    <property type="match status" value="1"/>
</dbReference>
<sequence length="330" mass="36304">MLRTTPPPLPDFRNLGVMLRILLLPLLLLFADGLLTLPGNEPLWPWLQTALLLVPGSLLTLALLAVLGPWLARQRLGACWTLAVTGLSFGLCQWRLQLEPALAWQLPALAMLAMALLLHYLSLRQRALSPALAEARLAALQARIRPHFLFNSLNAAIALIRSQPQKAEAVLENLADLFRAQLADPDRASTLAREIELATMYLAIETERLGPRLTISWRIEAPLDAILPPLILQPLVENAVCHGAEQLAGEVEIVIGARLYGGQLELALDNPAPDAPPRPGGNQMALSNLRERLQLFFDAEASLAGEKRGDRYYTLIRLPYRRADKPAPDG</sequence>
<reference evidence="3 4" key="1">
    <citation type="submission" date="2016-09" db="EMBL/GenBank/DDBJ databases">
        <title>Chromobacterium muskegensis sp. nov., an insecticidal bacterium isolated from Sphagnum bogs.</title>
        <authorList>
            <person name="Sparks M.E."/>
            <person name="Blackburn M.B."/>
            <person name="Gundersen-Rindal D.E."/>
            <person name="Mitchell A."/>
            <person name="Farrar R."/>
            <person name="Kuhar D."/>
        </authorList>
    </citation>
    <scope>NUCLEOTIDE SEQUENCE [LARGE SCALE GENOMIC DNA]</scope>
    <source>
        <strain evidence="3 4">37-2</strain>
    </source>
</reference>
<keyword evidence="1" id="KW-1133">Transmembrane helix</keyword>
<feature type="transmembrane region" description="Helical" evidence="1">
    <location>
        <begin position="12"/>
        <end position="31"/>
    </location>
</feature>
<comment type="caution">
    <text evidence="3">The sequence shown here is derived from an EMBL/GenBank/DDBJ whole genome shotgun (WGS) entry which is preliminary data.</text>
</comment>
<dbReference type="PANTHER" id="PTHR34220">
    <property type="entry name" value="SENSOR HISTIDINE KINASE YPDA"/>
    <property type="match status" value="1"/>
</dbReference>
<evidence type="ECO:0000313" key="4">
    <source>
        <dbReference type="Proteomes" id="UP000180088"/>
    </source>
</evidence>
<dbReference type="STRING" id="1903179.BI347_07640"/>
<feature type="transmembrane region" description="Helical" evidence="1">
    <location>
        <begin position="102"/>
        <end position="121"/>
    </location>
</feature>
<gene>
    <name evidence="3" type="ORF">BI347_07640</name>
</gene>